<evidence type="ECO:0000256" key="1">
    <source>
        <dbReference type="ARBA" id="ARBA00004141"/>
    </source>
</evidence>
<evidence type="ECO:0000313" key="11">
    <source>
        <dbReference type="Proteomes" id="UP000568106"/>
    </source>
</evidence>
<feature type="transmembrane region" description="Helical" evidence="8">
    <location>
        <begin position="106"/>
        <end position="125"/>
    </location>
</feature>
<dbReference type="InterPro" id="IPR024791">
    <property type="entry name" value="Cyt_c/ubiquinol_Oxase_su3"/>
</dbReference>
<dbReference type="Pfam" id="PF00510">
    <property type="entry name" value="COX3"/>
    <property type="match status" value="1"/>
</dbReference>
<keyword evidence="4 8" id="KW-1133">Transmembrane helix</keyword>
<feature type="domain" description="Heme-copper oxidase subunit III family profile" evidence="9">
    <location>
        <begin position="62"/>
        <end position="257"/>
    </location>
</feature>
<dbReference type="AlphaFoldDB" id="A0A7W8IEV2"/>
<dbReference type="Proteomes" id="UP000568106">
    <property type="component" value="Unassembled WGS sequence"/>
</dbReference>
<evidence type="ECO:0000256" key="7">
    <source>
        <dbReference type="SAM" id="MobiDB-lite"/>
    </source>
</evidence>
<evidence type="ECO:0000256" key="8">
    <source>
        <dbReference type="SAM" id="Phobius"/>
    </source>
</evidence>
<keyword evidence="5 8" id="KW-0472">Membrane</keyword>
<reference evidence="10" key="1">
    <citation type="submission" date="2020-08" db="EMBL/GenBank/DDBJ databases">
        <title>Genomic Encyclopedia of Type Strains, Phase IV (KMG-V): Genome sequencing to study the core and pangenomes of soil and plant-associated prokaryotes.</title>
        <authorList>
            <person name="Whitman W."/>
        </authorList>
    </citation>
    <scope>NUCLEOTIDE SEQUENCE [LARGE SCALE GENOMIC DNA]</scope>
    <source>
        <strain evidence="10">M8UP27</strain>
    </source>
</reference>
<feature type="transmembrane region" description="Helical" evidence="8">
    <location>
        <begin position="156"/>
        <end position="174"/>
    </location>
</feature>
<accession>A0A7W8IEV2</accession>
<dbReference type="InterPro" id="IPR013833">
    <property type="entry name" value="Cyt_c_oxidase_su3_a-hlx"/>
</dbReference>
<dbReference type="EMBL" id="JACHDY010000001">
    <property type="protein sequence ID" value="MBB5315871.1"/>
    <property type="molecule type" value="Genomic_DNA"/>
</dbReference>
<feature type="compositionally biased region" description="Basic and acidic residues" evidence="7">
    <location>
        <begin position="10"/>
        <end position="35"/>
    </location>
</feature>
<organism evidence="10 11">
    <name type="scientific">Tunturiibacter empetritectus</name>
    <dbReference type="NCBI Taxonomy" id="3069691"/>
    <lineage>
        <taxon>Bacteria</taxon>
        <taxon>Pseudomonadati</taxon>
        <taxon>Acidobacteriota</taxon>
        <taxon>Terriglobia</taxon>
        <taxon>Terriglobales</taxon>
        <taxon>Acidobacteriaceae</taxon>
        <taxon>Tunturiibacter</taxon>
    </lineage>
</organism>
<gene>
    <name evidence="10" type="ORF">HDF09_000521</name>
</gene>
<feature type="transmembrane region" description="Helical" evidence="8">
    <location>
        <begin position="237"/>
        <end position="256"/>
    </location>
</feature>
<evidence type="ECO:0000313" key="10">
    <source>
        <dbReference type="EMBL" id="MBB5315871.1"/>
    </source>
</evidence>
<dbReference type="InterPro" id="IPR035973">
    <property type="entry name" value="Cyt_c_oxidase_su3-like_sf"/>
</dbReference>
<keyword evidence="11" id="KW-1185">Reference proteome</keyword>
<evidence type="ECO:0000256" key="5">
    <source>
        <dbReference type="ARBA" id="ARBA00023136"/>
    </source>
</evidence>
<dbReference type="InterPro" id="IPR000298">
    <property type="entry name" value="Cyt_c_oxidase-like_su3"/>
</dbReference>
<feature type="transmembrane region" description="Helical" evidence="8">
    <location>
        <begin position="194"/>
        <end position="216"/>
    </location>
</feature>
<dbReference type="PROSITE" id="PS50253">
    <property type="entry name" value="COX3"/>
    <property type="match status" value="1"/>
</dbReference>
<feature type="region of interest" description="Disordered" evidence="7">
    <location>
        <begin position="1"/>
        <end position="51"/>
    </location>
</feature>
<dbReference type="Gene3D" id="1.20.120.80">
    <property type="entry name" value="Cytochrome c oxidase, subunit III, four-helix bundle"/>
    <property type="match status" value="1"/>
</dbReference>
<evidence type="ECO:0000256" key="4">
    <source>
        <dbReference type="ARBA" id="ARBA00022989"/>
    </source>
</evidence>
<dbReference type="GO" id="GO:0019646">
    <property type="term" value="P:aerobic electron transport chain"/>
    <property type="evidence" value="ECO:0007669"/>
    <property type="project" value="InterPro"/>
</dbReference>
<protein>
    <submittedName>
        <fullName evidence="10">Cytochrome c oxidase subunit 3</fullName>
    </submittedName>
</protein>
<dbReference type="CDD" id="cd00386">
    <property type="entry name" value="Heme_Cu_Oxidase_III_like"/>
    <property type="match status" value="1"/>
</dbReference>
<comment type="similarity">
    <text evidence="2 6">Belongs to the cytochrome c oxidase subunit 3 family.</text>
</comment>
<dbReference type="PANTHER" id="PTHR11403">
    <property type="entry name" value="CYTOCHROME C OXIDASE SUBUNIT III"/>
    <property type="match status" value="1"/>
</dbReference>
<proteinExistence type="inferred from homology"/>
<dbReference type="PANTHER" id="PTHR11403:SF10">
    <property type="entry name" value="CYTOCHROME C OXIDASE"/>
    <property type="match status" value="1"/>
</dbReference>
<comment type="subcellular location">
    <subcellularLocation>
        <location evidence="6">Cell membrane</location>
        <topology evidence="6">Multi-pass membrane protein</topology>
    </subcellularLocation>
    <subcellularLocation>
        <location evidence="1">Membrane</location>
        <topology evidence="1">Multi-pass membrane protein</topology>
    </subcellularLocation>
</comment>
<feature type="transmembrane region" description="Helical" evidence="8">
    <location>
        <begin position="65"/>
        <end position="86"/>
    </location>
</feature>
<evidence type="ECO:0000256" key="3">
    <source>
        <dbReference type="ARBA" id="ARBA00022692"/>
    </source>
</evidence>
<dbReference type="SUPFAM" id="SSF81452">
    <property type="entry name" value="Cytochrome c oxidase subunit III-like"/>
    <property type="match status" value="1"/>
</dbReference>
<dbReference type="GO" id="GO:0005886">
    <property type="term" value="C:plasma membrane"/>
    <property type="evidence" value="ECO:0007669"/>
    <property type="project" value="UniProtKB-SubCell"/>
</dbReference>
<evidence type="ECO:0000256" key="6">
    <source>
        <dbReference type="RuleBase" id="RU003376"/>
    </source>
</evidence>
<comment type="caution">
    <text evidence="10">The sequence shown here is derived from an EMBL/GenBank/DDBJ whole genome shotgun (WGS) entry which is preliminary data.</text>
</comment>
<name>A0A7W8IEV2_9BACT</name>
<evidence type="ECO:0000259" key="9">
    <source>
        <dbReference type="PROSITE" id="PS50253"/>
    </source>
</evidence>
<keyword evidence="3 6" id="KW-0812">Transmembrane</keyword>
<sequence>MPATITPNKTEQERKRRVEDHDNGSGRRPPTDKRTGGGGDNDNWNDRPNGRRGPYERLHRYRMGLFFALASDLMFFVAIVSTFFVNQSTGHFDAYNHYVNEWLPTTIPPILWLNTAVLLLSSAAIEFARRNMFRETDVMDEWLGLGKPITRRARPWISATIALGFLFLTGQWIAWRQLALQHIFFKTNQSSHFFYLITGVHAIHLFLGITALITAFTGLYVSRQLETRQILVDGAAWYWHAMGLLWLFLFTLLVFFQ</sequence>
<evidence type="ECO:0000256" key="2">
    <source>
        <dbReference type="ARBA" id="ARBA00010581"/>
    </source>
</evidence>
<dbReference type="GO" id="GO:0004129">
    <property type="term" value="F:cytochrome-c oxidase activity"/>
    <property type="evidence" value="ECO:0007669"/>
    <property type="project" value="InterPro"/>
</dbReference>